<evidence type="ECO:0000313" key="1">
    <source>
        <dbReference type="EMBL" id="ACQ93948.1"/>
    </source>
</evidence>
<dbReference type="STRING" id="595494.Tola_2351"/>
<gene>
    <name evidence="1" type="ordered locus">Tola_2351</name>
</gene>
<protein>
    <submittedName>
        <fullName evidence="1">Uncharacterized protein</fullName>
    </submittedName>
</protein>
<name>C4L9J5_TOLAT</name>
<organism evidence="1 2">
    <name type="scientific">Tolumonas auensis (strain DSM 9187 / NBRC 110442 / TA 4)</name>
    <dbReference type="NCBI Taxonomy" id="595494"/>
    <lineage>
        <taxon>Bacteria</taxon>
        <taxon>Pseudomonadati</taxon>
        <taxon>Pseudomonadota</taxon>
        <taxon>Gammaproteobacteria</taxon>
        <taxon>Aeromonadales</taxon>
        <taxon>Aeromonadaceae</taxon>
        <taxon>Tolumonas</taxon>
    </lineage>
</organism>
<dbReference type="RefSeq" id="WP_015879416.1">
    <property type="nucleotide sequence ID" value="NC_012691.1"/>
</dbReference>
<dbReference type="Proteomes" id="UP000009073">
    <property type="component" value="Chromosome"/>
</dbReference>
<sequence>MTKKFIFLIKNKVVTQVCQDEEYSEEITEQLLRQGFYISHHHIYADNDRKAMAKYDEIQSAGK</sequence>
<evidence type="ECO:0000313" key="2">
    <source>
        <dbReference type="Proteomes" id="UP000009073"/>
    </source>
</evidence>
<keyword evidence="2" id="KW-1185">Reference proteome</keyword>
<dbReference type="OrthoDB" id="9878392at2"/>
<reference evidence="1 2" key="2">
    <citation type="journal article" date="2011" name="Stand. Genomic Sci.">
        <title>Complete genome sequence of Tolumonas auensis type strain (TA 4).</title>
        <authorList>
            <person name="Chertkov O."/>
            <person name="Copeland A."/>
            <person name="Lucas S."/>
            <person name="Lapidus A."/>
            <person name="Berry K.W."/>
            <person name="Detter J.C."/>
            <person name="Del Rio T.G."/>
            <person name="Hammon N."/>
            <person name="Dalin E."/>
            <person name="Tice H."/>
            <person name="Pitluck S."/>
            <person name="Richardson P."/>
            <person name="Bruce D."/>
            <person name="Goodwin L."/>
            <person name="Han C."/>
            <person name="Tapia R."/>
            <person name="Saunders E."/>
            <person name="Schmutz J."/>
            <person name="Brettin T."/>
            <person name="Larimer F."/>
            <person name="Land M."/>
            <person name="Hauser L."/>
            <person name="Spring S."/>
            <person name="Rohde M."/>
            <person name="Kyrpides N.C."/>
            <person name="Ivanova N."/>
            <person name="Goker M."/>
            <person name="Beller H.R."/>
            <person name="Klenk H.P."/>
            <person name="Woyke T."/>
        </authorList>
    </citation>
    <scope>NUCLEOTIDE SEQUENCE [LARGE SCALE GENOMIC DNA]</scope>
    <source>
        <strain evidence="2">DSM 9187 / TA4</strain>
    </source>
</reference>
<proteinExistence type="predicted"/>
<accession>C4L9J5</accession>
<reference evidence="2" key="1">
    <citation type="submission" date="2009-05" db="EMBL/GenBank/DDBJ databases">
        <title>Complete sequence of Tolumonas auensis DSM 9187.</title>
        <authorList>
            <consortium name="US DOE Joint Genome Institute"/>
            <person name="Lucas S."/>
            <person name="Copeland A."/>
            <person name="Lapidus A."/>
            <person name="Glavina del Rio T."/>
            <person name="Tice H."/>
            <person name="Bruce D."/>
            <person name="Goodwin L."/>
            <person name="Pitluck S."/>
            <person name="Chertkov O."/>
            <person name="Brettin T."/>
            <person name="Detter J.C."/>
            <person name="Han C."/>
            <person name="Larimer F."/>
            <person name="Land M."/>
            <person name="Hauser L."/>
            <person name="Kyrpides N."/>
            <person name="Mikhailova N."/>
            <person name="Spring S."/>
            <person name="Beller H."/>
        </authorList>
    </citation>
    <scope>NUCLEOTIDE SEQUENCE [LARGE SCALE GENOMIC DNA]</scope>
    <source>
        <strain evidence="2">DSM 9187 / TA4</strain>
    </source>
</reference>
<dbReference type="AlphaFoldDB" id="C4L9J5"/>
<dbReference type="HOGENOM" id="CLU_2884559_0_0_6"/>
<dbReference type="KEGG" id="tau:Tola_2351"/>
<dbReference type="EMBL" id="CP001616">
    <property type="protein sequence ID" value="ACQ93948.1"/>
    <property type="molecule type" value="Genomic_DNA"/>
</dbReference>